<feature type="chain" id="PRO_5035246255" description="Thioredoxin domain-containing protein" evidence="3">
    <location>
        <begin position="19"/>
        <end position="213"/>
    </location>
</feature>
<evidence type="ECO:0000259" key="4">
    <source>
        <dbReference type="PROSITE" id="PS51352"/>
    </source>
</evidence>
<dbReference type="RefSeq" id="WP_189045741.1">
    <property type="nucleotide sequence ID" value="NZ_BMJQ01000005.1"/>
</dbReference>
<sequence length="213" mass="23059">MHRILLIALASFAALAQAEVQAAPAADPAQVAATQLAAAPEIRPDDVVLGKADAPITVFEYASLTCPHCADFSTKTFPEVKKDWIDAGKVRWVYRDFPFDPIALKAHIVAHCGGPDRFYGFLDVFYEQQRNWVKSNPDESVAALASITKIGGVSEAQVKACLADDKLSKLVVTNRQSGDNAGVDSTPTFFINGSKSTGFKEYAEFQKLLEAAH</sequence>
<evidence type="ECO:0000256" key="2">
    <source>
        <dbReference type="ARBA" id="ARBA00005791"/>
    </source>
</evidence>
<feature type="signal peptide" evidence="3">
    <location>
        <begin position="1"/>
        <end position="18"/>
    </location>
</feature>
<reference evidence="5" key="2">
    <citation type="submission" date="2020-09" db="EMBL/GenBank/DDBJ databases">
        <authorList>
            <person name="Sun Q."/>
            <person name="Zhou Y."/>
        </authorList>
    </citation>
    <scope>NUCLEOTIDE SEQUENCE</scope>
    <source>
        <strain evidence="5">CGMCC 1.15725</strain>
    </source>
</reference>
<proteinExistence type="inferred from homology"/>
<keyword evidence="6" id="KW-1185">Reference proteome</keyword>
<dbReference type="Gene3D" id="3.40.30.10">
    <property type="entry name" value="Glutaredoxin"/>
    <property type="match status" value="1"/>
</dbReference>
<dbReference type="InterPro" id="IPR012336">
    <property type="entry name" value="Thioredoxin-like_fold"/>
</dbReference>
<evidence type="ECO:0000256" key="3">
    <source>
        <dbReference type="SAM" id="SignalP"/>
    </source>
</evidence>
<evidence type="ECO:0000313" key="6">
    <source>
        <dbReference type="Proteomes" id="UP000646365"/>
    </source>
</evidence>
<accession>A0A8J3E4R8</accession>
<dbReference type="PANTHER" id="PTHR13887:SF56">
    <property type="entry name" value="THIOREDOXIN-LIKE REDUCTASE RV2466C"/>
    <property type="match status" value="1"/>
</dbReference>
<comment type="caution">
    <text evidence="5">The sequence shown here is derived from an EMBL/GenBank/DDBJ whole genome shotgun (WGS) entry which is preliminary data.</text>
</comment>
<dbReference type="PANTHER" id="PTHR13887">
    <property type="entry name" value="GLUTATHIONE S-TRANSFERASE KAPPA"/>
    <property type="match status" value="1"/>
</dbReference>
<dbReference type="Proteomes" id="UP000646365">
    <property type="component" value="Unassembled WGS sequence"/>
</dbReference>
<comment type="function">
    <text evidence="1">May be required for disulfide bond formation in some proteins.</text>
</comment>
<dbReference type="SUPFAM" id="SSF52833">
    <property type="entry name" value="Thioredoxin-like"/>
    <property type="match status" value="1"/>
</dbReference>
<feature type="domain" description="Thioredoxin" evidence="4">
    <location>
        <begin position="12"/>
        <end position="213"/>
    </location>
</feature>
<name>A0A8J3E4R8_9PROT</name>
<dbReference type="Pfam" id="PF13462">
    <property type="entry name" value="Thioredoxin_4"/>
    <property type="match status" value="1"/>
</dbReference>
<reference evidence="5" key="1">
    <citation type="journal article" date="2014" name="Int. J. Syst. Evol. Microbiol.">
        <title>Complete genome sequence of Corynebacterium casei LMG S-19264T (=DSM 44701T), isolated from a smear-ripened cheese.</title>
        <authorList>
            <consortium name="US DOE Joint Genome Institute (JGI-PGF)"/>
            <person name="Walter F."/>
            <person name="Albersmeier A."/>
            <person name="Kalinowski J."/>
            <person name="Ruckert C."/>
        </authorList>
    </citation>
    <scope>NUCLEOTIDE SEQUENCE</scope>
    <source>
        <strain evidence="5">CGMCC 1.15725</strain>
    </source>
</reference>
<dbReference type="InterPro" id="IPR036249">
    <property type="entry name" value="Thioredoxin-like_sf"/>
</dbReference>
<dbReference type="PROSITE" id="PS51352">
    <property type="entry name" value="THIOREDOXIN_2"/>
    <property type="match status" value="1"/>
</dbReference>
<evidence type="ECO:0000256" key="1">
    <source>
        <dbReference type="ARBA" id="ARBA00003565"/>
    </source>
</evidence>
<dbReference type="EMBL" id="BMJQ01000005">
    <property type="protein sequence ID" value="GGF16597.1"/>
    <property type="molecule type" value="Genomic_DNA"/>
</dbReference>
<dbReference type="InterPro" id="IPR013766">
    <property type="entry name" value="Thioredoxin_domain"/>
</dbReference>
<dbReference type="AlphaFoldDB" id="A0A8J3E4R8"/>
<keyword evidence="3" id="KW-0732">Signal</keyword>
<organism evidence="5 6">
    <name type="scientific">Aliidongia dinghuensis</name>
    <dbReference type="NCBI Taxonomy" id="1867774"/>
    <lineage>
        <taxon>Bacteria</taxon>
        <taxon>Pseudomonadati</taxon>
        <taxon>Pseudomonadota</taxon>
        <taxon>Alphaproteobacteria</taxon>
        <taxon>Rhodospirillales</taxon>
        <taxon>Dongiaceae</taxon>
        <taxon>Aliidongia</taxon>
    </lineage>
</organism>
<evidence type="ECO:0000313" key="5">
    <source>
        <dbReference type="EMBL" id="GGF16597.1"/>
    </source>
</evidence>
<protein>
    <recommendedName>
        <fullName evidence="4">Thioredoxin domain-containing protein</fullName>
    </recommendedName>
</protein>
<comment type="similarity">
    <text evidence="2">Belongs to the thioredoxin family. DsbA subfamily.</text>
</comment>
<gene>
    <name evidence="5" type="ORF">GCM10011611_22960</name>
</gene>